<dbReference type="AlphaFoldDB" id="A0A177B6Z1"/>
<dbReference type="InterPro" id="IPR001680">
    <property type="entry name" value="WD40_rpt"/>
</dbReference>
<dbReference type="PANTHER" id="PTHR19920">
    <property type="entry name" value="WD40 PROTEIN CIAO1"/>
    <property type="match status" value="1"/>
</dbReference>
<dbReference type="Gene3D" id="2.130.10.10">
    <property type="entry name" value="YVTN repeat-like/Quinoprotein amine dehydrogenase"/>
    <property type="match status" value="1"/>
</dbReference>
<evidence type="ECO:0000313" key="5">
    <source>
        <dbReference type="Proteomes" id="UP000078046"/>
    </source>
</evidence>
<evidence type="ECO:0000256" key="1">
    <source>
        <dbReference type="ARBA" id="ARBA00022574"/>
    </source>
</evidence>
<evidence type="ECO:0000256" key="3">
    <source>
        <dbReference type="PROSITE-ProRule" id="PRU00221"/>
    </source>
</evidence>
<dbReference type="SMART" id="SM00320">
    <property type="entry name" value="WD40"/>
    <property type="match status" value="6"/>
</dbReference>
<name>A0A177B6Z1_9BILA</name>
<dbReference type="PROSITE" id="PS50082">
    <property type="entry name" value="WD_REPEATS_2"/>
    <property type="match status" value="3"/>
</dbReference>
<keyword evidence="5" id="KW-1185">Reference proteome</keyword>
<gene>
    <name evidence="4" type="ORF">A3Q56_03012</name>
</gene>
<dbReference type="PROSITE" id="PS00678">
    <property type="entry name" value="WD_REPEATS_1"/>
    <property type="match status" value="1"/>
</dbReference>
<dbReference type="InterPro" id="IPR019775">
    <property type="entry name" value="WD40_repeat_CS"/>
</dbReference>
<dbReference type="PROSITE" id="PS50294">
    <property type="entry name" value="WD_REPEATS_REGION"/>
    <property type="match status" value="2"/>
</dbReference>
<dbReference type="Proteomes" id="UP000078046">
    <property type="component" value="Unassembled WGS sequence"/>
</dbReference>
<feature type="repeat" description="WD" evidence="3">
    <location>
        <begin position="185"/>
        <end position="216"/>
    </location>
</feature>
<keyword evidence="2" id="KW-0677">Repeat</keyword>
<dbReference type="GO" id="GO:0097361">
    <property type="term" value="C:cytosolic [4Fe-4S] assembly targeting complex"/>
    <property type="evidence" value="ECO:0007669"/>
    <property type="project" value="TreeGrafter"/>
</dbReference>
<dbReference type="InterPro" id="IPR036322">
    <property type="entry name" value="WD40_repeat_dom_sf"/>
</dbReference>
<evidence type="ECO:0000256" key="2">
    <source>
        <dbReference type="ARBA" id="ARBA00022737"/>
    </source>
</evidence>
<feature type="repeat" description="WD" evidence="3">
    <location>
        <begin position="63"/>
        <end position="88"/>
    </location>
</feature>
<comment type="caution">
    <text evidence="4">The sequence shown here is derived from an EMBL/GenBank/DDBJ whole genome shotgun (WGS) entry which is preliminary data.</text>
</comment>
<accession>A0A177B6Z1</accession>
<organism evidence="4 5">
    <name type="scientific">Intoshia linei</name>
    <dbReference type="NCBI Taxonomy" id="1819745"/>
    <lineage>
        <taxon>Eukaryota</taxon>
        <taxon>Metazoa</taxon>
        <taxon>Spiralia</taxon>
        <taxon>Lophotrochozoa</taxon>
        <taxon>Mesozoa</taxon>
        <taxon>Orthonectida</taxon>
        <taxon>Rhopaluridae</taxon>
        <taxon>Intoshia</taxon>
    </lineage>
</organism>
<dbReference type="OrthoDB" id="284782at2759"/>
<proteinExistence type="predicted"/>
<dbReference type="Pfam" id="PF00400">
    <property type="entry name" value="WD40"/>
    <property type="match status" value="5"/>
</dbReference>
<reference evidence="4 5" key="1">
    <citation type="submission" date="2016-04" db="EMBL/GenBank/DDBJ databases">
        <title>The genome of Intoshia linei affirms orthonectids as highly simplified spiralians.</title>
        <authorList>
            <person name="Mikhailov K.V."/>
            <person name="Slusarev G.S."/>
            <person name="Nikitin M.A."/>
            <person name="Logacheva M.D."/>
            <person name="Penin A."/>
            <person name="Aleoshin V."/>
            <person name="Panchin Y.V."/>
        </authorList>
    </citation>
    <scope>NUCLEOTIDE SEQUENCE [LARGE SCALE GENOMIC DNA]</scope>
    <source>
        <strain evidence="4">Intl2013</strain>
        <tissue evidence="4">Whole animal</tissue>
    </source>
</reference>
<dbReference type="SUPFAM" id="SSF50978">
    <property type="entry name" value="WD40 repeat-like"/>
    <property type="match status" value="1"/>
</dbReference>
<dbReference type="PANTHER" id="PTHR19920:SF0">
    <property type="entry name" value="CYTOSOLIC IRON-SULFUR PROTEIN ASSEMBLY PROTEIN CIAO1-RELATED"/>
    <property type="match status" value="1"/>
</dbReference>
<protein>
    <submittedName>
        <fullName evidence="4">Uncharacterized protein</fullName>
    </submittedName>
</protein>
<dbReference type="GO" id="GO:0016226">
    <property type="term" value="P:iron-sulfur cluster assembly"/>
    <property type="evidence" value="ECO:0007669"/>
    <property type="project" value="TreeGrafter"/>
</dbReference>
<evidence type="ECO:0000313" key="4">
    <source>
        <dbReference type="EMBL" id="OAF69194.1"/>
    </source>
</evidence>
<dbReference type="InterPro" id="IPR015943">
    <property type="entry name" value="WD40/YVTN_repeat-like_dom_sf"/>
</dbReference>
<dbReference type="EMBL" id="LWCA01000321">
    <property type="protein sequence ID" value="OAF69194.1"/>
    <property type="molecule type" value="Genomic_DNA"/>
</dbReference>
<sequence length="340" mass="38242">MKNVSVICDIRLHKGLCWCVAWHHSGKVLASSGQDTIVYLYSFEDEKIQLIRKLTKDEFTRTVRCVNFSPDGSLLSATSFDGQTAIWKNFDNVSIVTGSGKECKGGSWSQTGDYMATCEKDKNVWIWDVIDDEIEYNCVINDHKDDVKTVEWIPNNDVLVSAGSDKSIRMYCNSNDDWEIVSLIEDAHDSIVWSLCFDKSGKNMISVGQDGYLKIWTANCSLENWTNHYKFNFNCPVYSVSLDASNNKLVVALGPYGISILETALEKIDANIEIDSDTGCFSETTPDYLLKLKNIILESRIDSKDCHKLMGINCVKFHPIIQSIFATAGDDGRVVIMKCK</sequence>
<feature type="repeat" description="WD" evidence="3">
    <location>
        <begin position="140"/>
        <end position="171"/>
    </location>
</feature>
<keyword evidence="1 3" id="KW-0853">WD repeat</keyword>